<dbReference type="EMBL" id="CM044702">
    <property type="protein sequence ID" value="KAI5679206.1"/>
    <property type="molecule type" value="Genomic_DNA"/>
</dbReference>
<protein>
    <submittedName>
        <fullName evidence="1">Uncharacterized protein</fullName>
    </submittedName>
</protein>
<proteinExistence type="predicted"/>
<dbReference type="Proteomes" id="UP001060085">
    <property type="component" value="Linkage Group LG02"/>
</dbReference>
<name>A0ACC0C2U1_CATRO</name>
<sequence length="300" mass="33432">MEASSIEEVTMLEVSEDLNLKLNLAEEERKLEEYDSGSGEEFHEDCEEEEEEHEDCEEEEEEFSFDYAFDGVNTDQISAEEAFDNGQIKPVFPLFNRDLLLLDEGAEDLESLKSNDSVPNVKKVFVAVSSESHDDTSSSTAGNDGEIVGPYCEWSKKAVEVAPEHCKKSNSTGFSKIWRFKELMHRSNSDGRDAFVFLNNTSTSGSTTTATGNSSESEKKEGSSEKKIIIRGERKVNGDGEVVKVKKVPKGKKVALSPHEVYLKSKAKEGRRSYLPYRPELVGFFTSVNGGALSRNVHPF</sequence>
<evidence type="ECO:0000313" key="1">
    <source>
        <dbReference type="EMBL" id="KAI5679206.1"/>
    </source>
</evidence>
<organism evidence="1 2">
    <name type="scientific">Catharanthus roseus</name>
    <name type="common">Madagascar periwinkle</name>
    <name type="synonym">Vinca rosea</name>
    <dbReference type="NCBI Taxonomy" id="4058"/>
    <lineage>
        <taxon>Eukaryota</taxon>
        <taxon>Viridiplantae</taxon>
        <taxon>Streptophyta</taxon>
        <taxon>Embryophyta</taxon>
        <taxon>Tracheophyta</taxon>
        <taxon>Spermatophyta</taxon>
        <taxon>Magnoliopsida</taxon>
        <taxon>eudicotyledons</taxon>
        <taxon>Gunneridae</taxon>
        <taxon>Pentapetalae</taxon>
        <taxon>asterids</taxon>
        <taxon>lamiids</taxon>
        <taxon>Gentianales</taxon>
        <taxon>Apocynaceae</taxon>
        <taxon>Rauvolfioideae</taxon>
        <taxon>Vinceae</taxon>
        <taxon>Catharanthinae</taxon>
        <taxon>Catharanthus</taxon>
    </lineage>
</organism>
<comment type="caution">
    <text evidence="1">The sequence shown here is derived from an EMBL/GenBank/DDBJ whole genome shotgun (WGS) entry which is preliminary data.</text>
</comment>
<gene>
    <name evidence="1" type="ORF">M9H77_10156</name>
</gene>
<accession>A0ACC0C2U1</accession>
<reference evidence="2" key="1">
    <citation type="journal article" date="2023" name="Nat. Plants">
        <title>Single-cell RNA sequencing provides a high-resolution roadmap for understanding the multicellular compartmentation of specialized metabolism.</title>
        <authorList>
            <person name="Sun S."/>
            <person name="Shen X."/>
            <person name="Li Y."/>
            <person name="Li Y."/>
            <person name="Wang S."/>
            <person name="Li R."/>
            <person name="Zhang H."/>
            <person name="Shen G."/>
            <person name="Guo B."/>
            <person name="Wei J."/>
            <person name="Xu J."/>
            <person name="St-Pierre B."/>
            <person name="Chen S."/>
            <person name="Sun C."/>
        </authorList>
    </citation>
    <scope>NUCLEOTIDE SEQUENCE [LARGE SCALE GENOMIC DNA]</scope>
</reference>
<keyword evidence="2" id="KW-1185">Reference proteome</keyword>
<evidence type="ECO:0000313" key="2">
    <source>
        <dbReference type="Proteomes" id="UP001060085"/>
    </source>
</evidence>